<evidence type="ECO:0000313" key="3">
    <source>
        <dbReference type="Proteomes" id="UP000575241"/>
    </source>
</evidence>
<reference evidence="2 3" key="1">
    <citation type="submission" date="2020-08" db="EMBL/GenBank/DDBJ databases">
        <title>Functional genomics of gut bacteria from endangered species of beetles.</title>
        <authorList>
            <person name="Carlos-Shanley C."/>
        </authorList>
    </citation>
    <scope>NUCLEOTIDE SEQUENCE [LARGE SCALE GENOMIC DNA]</scope>
    <source>
        <strain evidence="2 3">S00224</strain>
    </source>
</reference>
<feature type="domain" description="Hemerythrin-like" evidence="1">
    <location>
        <begin position="17"/>
        <end position="131"/>
    </location>
</feature>
<gene>
    <name evidence="2" type="ORF">HNP52_001633</name>
</gene>
<organism evidence="2 3">
    <name type="scientific">Sphingomonas kyeonggiensis</name>
    <dbReference type="NCBI Taxonomy" id="1268553"/>
    <lineage>
        <taxon>Bacteria</taxon>
        <taxon>Pseudomonadati</taxon>
        <taxon>Pseudomonadota</taxon>
        <taxon>Alphaproteobacteria</taxon>
        <taxon>Sphingomonadales</taxon>
        <taxon>Sphingomonadaceae</taxon>
        <taxon>Sphingomonas</taxon>
    </lineage>
</organism>
<evidence type="ECO:0000313" key="2">
    <source>
        <dbReference type="EMBL" id="MBB4838564.1"/>
    </source>
</evidence>
<accession>A0A7W7NSF4</accession>
<name>A0A7W7NSF4_9SPHN</name>
<keyword evidence="3" id="KW-1185">Reference proteome</keyword>
<sequence length="154" mass="17457">MTVPPSPFDVPMNISTFEILEDDHVVQRSLCHELEIVADRLPSLPAADEILRLCKSIQRVTATHFNRAERLFADLPLAHRPGPAFLSALHEMHQFDRMHGEDLASELWHSIEPEGERDVGKLSYMLRCFFDGCRRAIALKESGIEIARRGLMPG</sequence>
<evidence type="ECO:0000259" key="1">
    <source>
        <dbReference type="Pfam" id="PF01814"/>
    </source>
</evidence>
<comment type="caution">
    <text evidence="2">The sequence shown here is derived from an EMBL/GenBank/DDBJ whole genome shotgun (WGS) entry which is preliminary data.</text>
</comment>
<dbReference type="Proteomes" id="UP000575241">
    <property type="component" value="Unassembled WGS sequence"/>
</dbReference>
<proteinExistence type="predicted"/>
<dbReference type="AlphaFoldDB" id="A0A7W7NSF4"/>
<dbReference type="InterPro" id="IPR012312">
    <property type="entry name" value="Hemerythrin-like"/>
</dbReference>
<dbReference type="Pfam" id="PF01814">
    <property type="entry name" value="Hemerythrin"/>
    <property type="match status" value="1"/>
</dbReference>
<protein>
    <recommendedName>
        <fullName evidence="1">Hemerythrin-like domain-containing protein</fullName>
    </recommendedName>
</protein>
<dbReference type="EMBL" id="JACHLN010000002">
    <property type="protein sequence ID" value="MBB4838564.1"/>
    <property type="molecule type" value="Genomic_DNA"/>
</dbReference>
<dbReference type="RefSeq" id="WP_184165281.1">
    <property type="nucleotide sequence ID" value="NZ_JACHLN010000002.1"/>
</dbReference>